<dbReference type="EMBL" id="BARV01027477">
    <property type="protein sequence ID" value="GAI37714.1"/>
    <property type="molecule type" value="Genomic_DNA"/>
</dbReference>
<organism evidence="1">
    <name type="scientific">marine sediment metagenome</name>
    <dbReference type="NCBI Taxonomy" id="412755"/>
    <lineage>
        <taxon>unclassified sequences</taxon>
        <taxon>metagenomes</taxon>
        <taxon>ecological metagenomes</taxon>
    </lineage>
</organism>
<sequence length="47" mass="5681">MKVYSDSRSDYILIRENHLRKANFKEGDYYDIEFEEGKIILIKKTLP</sequence>
<evidence type="ECO:0000313" key="1">
    <source>
        <dbReference type="EMBL" id="GAI37714.1"/>
    </source>
</evidence>
<proteinExistence type="predicted"/>
<dbReference type="AlphaFoldDB" id="X1Q392"/>
<protein>
    <recommendedName>
        <fullName evidence="2">SpoVT-AbrB domain-containing protein</fullName>
    </recommendedName>
</protein>
<reference evidence="1" key="1">
    <citation type="journal article" date="2014" name="Front. Microbiol.">
        <title>High frequency of phylogenetically diverse reductive dehalogenase-homologous genes in deep subseafloor sedimentary metagenomes.</title>
        <authorList>
            <person name="Kawai M."/>
            <person name="Futagami T."/>
            <person name="Toyoda A."/>
            <person name="Takaki Y."/>
            <person name="Nishi S."/>
            <person name="Hori S."/>
            <person name="Arai W."/>
            <person name="Tsubouchi T."/>
            <person name="Morono Y."/>
            <person name="Uchiyama I."/>
            <person name="Ito T."/>
            <person name="Fujiyama A."/>
            <person name="Inagaki F."/>
            <person name="Takami H."/>
        </authorList>
    </citation>
    <scope>NUCLEOTIDE SEQUENCE</scope>
    <source>
        <strain evidence="1">Expedition CK06-06</strain>
    </source>
</reference>
<comment type="caution">
    <text evidence="1">The sequence shown here is derived from an EMBL/GenBank/DDBJ whole genome shotgun (WGS) entry which is preliminary data.</text>
</comment>
<gene>
    <name evidence="1" type="ORF">S06H3_44205</name>
</gene>
<evidence type="ECO:0008006" key="2">
    <source>
        <dbReference type="Google" id="ProtNLM"/>
    </source>
</evidence>
<name>X1Q392_9ZZZZ</name>
<accession>X1Q392</accession>